<comment type="caution">
    <text evidence="4">The sequence shown here is derived from an EMBL/GenBank/DDBJ whole genome shotgun (WGS) entry which is preliminary data.</text>
</comment>
<dbReference type="EMBL" id="JBHSBB010000010">
    <property type="protein sequence ID" value="MFC4032662.1"/>
    <property type="molecule type" value="Genomic_DNA"/>
</dbReference>
<keyword evidence="5" id="KW-1185">Reference proteome</keyword>
<feature type="compositionally biased region" description="Gly residues" evidence="1">
    <location>
        <begin position="476"/>
        <end position="487"/>
    </location>
</feature>
<feature type="region of interest" description="Disordered" evidence="1">
    <location>
        <begin position="675"/>
        <end position="777"/>
    </location>
</feature>
<dbReference type="Pfam" id="PF04536">
    <property type="entry name" value="TPM_phosphatase"/>
    <property type="match status" value="1"/>
</dbReference>
<dbReference type="InterPro" id="IPR007621">
    <property type="entry name" value="TPM_dom"/>
</dbReference>
<feature type="compositionally biased region" description="Gly residues" evidence="1">
    <location>
        <begin position="754"/>
        <end position="777"/>
    </location>
</feature>
<evidence type="ECO:0000259" key="3">
    <source>
        <dbReference type="Pfam" id="PF04536"/>
    </source>
</evidence>
<protein>
    <submittedName>
        <fullName evidence="4">TPM domain-containing protein</fullName>
    </submittedName>
</protein>
<feature type="region of interest" description="Disordered" evidence="1">
    <location>
        <begin position="471"/>
        <end position="524"/>
    </location>
</feature>
<evidence type="ECO:0000313" key="4">
    <source>
        <dbReference type="EMBL" id="MFC4032662.1"/>
    </source>
</evidence>
<dbReference type="Gene3D" id="3.10.310.50">
    <property type="match status" value="1"/>
</dbReference>
<gene>
    <name evidence="4" type="ORF">ACFO3J_14355</name>
</gene>
<feature type="signal peptide" evidence="2">
    <location>
        <begin position="1"/>
        <end position="31"/>
    </location>
</feature>
<evidence type="ECO:0000256" key="2">
    <source>
        <dbReference type="SAM" id="SignalP"/>
    </source>
</evidence>
<dbReference type="RefSeq" id="WP_386429764.1">
    <property type="nucleotide sequence ID" value="NZ_JBHSBB010000010.1"/>
</dbReference>
<evidence type="ECO:0000256" key="1">
    <source>
        <dbReference type="SAM" id="MobiDB-lite"/>
    </source>
</evidence>
<dbReference type="Proteomes" id="UP001595765">
    <property type="component" value="Unassembled WGS sequence"/>
</dbReference>
<feature type="chain" id="PRO_5046673742" evidence="2">
    <location>
        <begin position="32"/>
        <end position="777"/>
    </location>
</feature>
<reference evidence="5" key="1">
    <citation type="journal article" date="2019" name="Int. J. Syst. Evol. Microbiol.">
        <title>The Global Catalogue of Microorganisms (GCM) 10K type strain sequencing project: providing services to taxonomists for standard genome sequencing and annotation.</title>
        <authorList>
            <consortium name="The Broad Institute Genomics Platform"/>
            <consortium name="The Broad Institute Genome Sequencing Center for Infectious Disease"/>
            <person name="Wu L."/>
            <person name="Ma J."/>
        </authorList>
    </citation>
    <scope>NUCLEOTIDE SEQUENCE [LARGE SCALE GENOMIC DNA]</scope>
    <source>
        <strain evidence="5">CGMCC 4.7237</strain>
    </source>
</reference>
<feature type="compositionally biased region" description="Gly residues" evidence="1">
    <location>
        <begin position="679"/>
        <end position="689"/>
    </location>
</feature>
<organism evidence="4 5">
    <name type="scientific">Streptomyces polygonati</name>
    <dbReference type="NCBI Taxonomy" id="1617087"/>
    <lineage>
        <taxon>Bacteria</taxon>
        <taxon>Bacillati</taxon>
        <taxon>Actinomycetota</taxon>
        <taxon>Actinomycetes</taxon>
        <taxon>Kitasatosporales</taxon>
        <taxon>Streptomycetaceae</taxon>
        <taxon>Streptomyces</taxon>
    </lineage>
</organism>
<sequence>MRKRRRAVPAFLAAVGAVAVWLSLPAGEARADDPARLARAGRITDTVDALGRRAPSVRAALRLLYDDRGIQLFVVYVGGFSGDSPQDWANATAVKNGLGRKDLLLAVATHDRQYAVSADQDSGLTQRQLNEVSDAAIEPALRSNDWAGAAIGAADGYEAVLAGRPVSAPAITPGSPDPGDPDTGDGAAELWIPAAALAVAAGVGLYAYRRRRGGTKPAVRPAPRAAVAWEGARPRPRRTTPITPLPELDEQARQLLVATDDAVRTSQEDVGFAAAQLGDDAARPFGEAVEYAQSELTAAFRLRQGLDDAFPADDETRRQILDEILSRCTQANRRLDAESEAFDRLRAMEENAPQILERAEAAATALPDRIAAAETALGPLARRYADSALEPVAGHPAEARDRLGFARTSLDQARAALGADHGRVAVFVRAAESALDQAATLADSVPRRERELAAADSGLRDALARTDAGLERTRGLLGGGTPGGRPGAGREDSVIAEAGPAAGPGTVPRTEPEAAARPPAGGGDFGPGVAEARLREGVARAAAVLADVRRELAAGRYDPIAALRRVEEAAAELDPLPAGAPERTDGGPEDGGPRGRVLLEQALLAARSEVAAARDVVTTHRGAIGSRARTRLTEAERRLRLAESAADPDVPDALEHARRADRLARDAQALARQDLTGYGEPGGPGGPGDAGESAEPGRPGTGRREGGGTDGTVGAVLGGILLSGDPGSRGDADRDSDNETDDGDSDSGRDQDGDGGPGPGSFGGGRTRGRMGGGGRF</sequence>
<feature type="region of interest" description="Disordered" evidence="1">
    <location>
        <begin position="574"/>
        <end position="595"/>
    </location>
</feature>
<proteinExistence type="predicted"/>
<evidence type="ECO:0000313" key="5">
    <source>
        <dbReference type="Proteomes" id="UP001595765"/>
    </source>
</evidence>
<accession>A0ABV8HKT8</accession>
<feature type="compositionally biased region" description="Basic and acidic residues" evidence="1">
    <location>
        <begin position="728"/>
        <end position="737"/>
    </location>
</feature>
<feature type="domain" description="TPM" evidence="3">
    <location>
        <begin position="56"/>
        <end position="159"/>
    </location>
</feature>
<keyword evidence="2" id="KW-0732">Signal</keyword>
<name>A0ABV8HKT8_9ACTN</name>